<dbReference type="AlphaFoldDB" id="A0A6J6GGN0"/>
<accession>A0A6J6GGN0</accession>
<proteinExistence type="predicted"/>
<reference evidence="1" key="1">
    <citation type="submission" date="2020-05" db="EMBL/GenBank/DDBJ databases">
        <authorList>
            <person name="Chiriac C."/>
            <person name="Salcher M."/>
            <person name="Ghai R."/>
            <person name="Kavagutti S V."/>
        </authorList>
    </citation>
    <scope>NUCLEOTIDE SEQUENCE</scope>
</reference>
<evidence type="ECO:0000313" key="1">
    <source>
        <dbReference type="EMBL" id="CAB4598254.1"/>
    </source>
</evidence>
<protein>
    <submittedName>
        <fullName evidence="1">Unannotated protein</fullName>
    </submittedName>
</protein>
<sequence length="536" mass="57068">MKMTNLRKLSATFGAAALVLTGLVAITPAAHAAAPTCLPADKAGVTTCVGKLSNDAAYVVKVPENFGGTMFYWNHGFRPSYPYPTYTPPKGVEELTPGNSVTSKDVTAPMLAAGYGVASYDRVTAGLHGWNTAESVEMLKELMDTIKAKFTTIKKSVIYGSSGASPVINRFVEKYPTYGDSVGLMAGLTPPAANEMKSLCDAFYILSVFADPTIKGCAAMGVKGPNGHLLALQEFGKVVALLKGWQANYGTPDIAYPANMAAYKIPQRSALLLTGLLIGLPTKSAHMDGITTSDRVPEQSINATVAILENLVDAIGTGTFAGQAISEITGPGFYDNTTTDWASLLSDEDSARFNLGLSGDDGIAAMLGTLAKYPRTKGDAAAIAKLDALDPVKFTSTKPTILISNEADRLVFPGNSALYVDKTMAVYEARMADYESGKSKVKPVWNTLAMYAMTPETYTKYDAAGAPVLTAKATSPSGTGHQTFSVAQTMAWVKTLAQAAKYGKLPNENFITQVLKQDSYLNKDRDYRPADLKYMN</sequence>
<dbReference type="InterPro" id="IPR029058">
    <property type="entry name" value="AB_hydrolase_fold"/>
</dbReference>
<name>A0A6J6GGN0_9ZZZZ</name>
<gene>
    <name evidence="1" type="ORF">UFOPK1778_01096</name>
</gene>
<organism evidence="1">
    <name type="scientific">freshwater metagenome</name>
    <dbReference type="NCBI Taxonomy" id="449393"/>
    <lineage>
        <taxon>unclassified sequences</taxon>
        <taxon>metagenomes</taxon>
        <taxon>ecological metagenomes</taxon>
    </lineage>
</organism>
<dbReference type="EMBL" id="CAEZUD010000076">
    <property type="protein sequence ID" value="CAB4598254.1"/>
    <property type="molecule type" value="Genomic_DNA"/>
</dbReference>
<dbReference type="SUPFAM" id="SSF53474">
    <property type="entry name" value="alpha/beta-Hydrolases"/>
    <property type="match status" value="1"/>
</dbReference>